<keyword evidence="4" id="KW-0548">Nucleotidyltransferase</keyword>
<dbReference type="FunFam" id="3.10.10.10:FF:000007">
    <property type="entry name" value="Retrovirus-related Pol polyprotein from transposon 17.6-like Protein"/>
    <property type="match status" value="1"/>
</dbReference>
<organism evidence="13 14">
    <name type="scientific">Tenebrio molitor</name>
    <name type="common">Yellow mealworm beetle</name>
    <dbReference type="NCBI Taxonomy" id="7067"/>
    <lineage>
        <taxon>Eukaryota</taxon>
        <taxon>Metazoa</taxon>
        <taxon>Ecdysozoa</taxon>
        <taxon>Arthropoda</taxon>
        <taxon>Hexapoda</taxon>
        <taxon>Insecta</taxon>
        <taxon>Pterygota</taxon>
        <taxon>Neoptera</taxon>
        <taxon>Endopterygota</taxon>
        <taxon>Coleoptera</taxon>
        <taxon>Polyphaga</taxon>
        <taxon>Cucujiformia</taxon>
        <taxon>Tenebrionidae</taxon>
        <taxon>Tenebrio</taxon>
    </lineage>
</organism>
<keyword evidence="2" id="KW-0645">Protease</keyword>
<gene>
    <name evidence="13" type="ORF">GEV33_001915</name>
</gene>
<dbReference type="GO" id="GO:0015074">
    <property type="term" value="P:DNA integration"/>
    <property type="evidence" value="ECO:0007669"/>
    <property type="project" value="InterPro"/>
</dbReference>
<evidence type="ECO:0000256" key="6">
    <source>
        <dbReference type="ARBA" id="ARBA00022759"/>
    </source>
</evidence>
<dbReference type="GO" id="GO:0004519">
    <property type="term" value="F:endonuclease activity"/>
    <property type="evidence" value="ECO:0007669"/>
    <property type="project" value="UniProtKB-KW"/>
</dbReference>
<dbReference type="InterPro" id="IPR043502">
    <property type="entry name" value="DNA/RNA_pol_sf"/>
</dbReference>
<dbReference type="GO" id="GO:0008233">
    <property type="term" value="F:peptidase activity"/>
    <property type="evidence" value="ECO:0007669"/>
    <property type="project" value="UniProtKB-KW"/>
</dbReference>
<dbReference type="GO" id="GO:0006508">
    <property type="term" value="P:proteolysis"/>
    <property type="evidence" value="ECO:0007669"/>
    <property type="project" value="UniProtKB-KW"/>
</dbReference>
<evidence type="ECO:0000256" key="2">
    <source>
        <dbReference type="ARBA" id="ARBA00022670"/>
    </source>
</evidence>
<evidence type="ECO:0000256" key="10">
    <source>
        <dbReference type="SAM" id="Coils"/>
    </source>
</evidence>
<dbReference type="Pfam" id="PF00078">
    <property type="entry name" value="RVT_1"/>
    <property type="match status" value="1"/>
</dbReference>
<dbReference type="PANTHER" id="PTHR37984:SF5">
    <property type="entry name" value="PROTEIN NYNRIN-LIKE"/>
    <property type="match status" value="1"/>
</dbReference>
<evidence type="ECO:0000256" key="4">
    <source>
        <dbReference type="ARBA" id="ARBA00022695"/>
    </source>
</evidence>
<dbReference type="SUPFAM" id="SSF53098">
    <property type="entry name" value="Ribonuclease H-like"/>
    <property type="match status" value="1"/>
</dbReference>
<dbReference type="InterPro" id="IPR012337">
    <property type="entry name" value="RNaseH-like_sf"/>
</dbReference>
<dbReference type="Pfam" id="PF17921">
    <property type="entry name" value="Integrase_H2C2"/>
    <property type="match status" value="1"/>
</dbReference>
<keyword evidence="8" id="KW-0695">RNA-directed DNA polymerase</keyword>
<dbReference type="InterPro" id="IPR050951">
    <property type="entry name" value="Retrovirus_Pol_polyprotein"/>
</dbReference>
<comment type="caution">
    <text evidence="13">The sequence shown here is derived from an EMBL/GenBank/DDBJ whole genome shotgun (WGS) entry which is preliminary data.</text>
</comment>
<dbReference type="FunFam" id="3.10.20.370:FF:000001">
    <property type="entry name" value="Retrovirus-related Pol polyprotein from transposon 17.6-like protein"/>
    <property type="match status" value="1"/>
</dbReference>
<reference evidence="13" key="1">
    <citation type="journal article" date="2020" name="J Insects Food Feed">
        <title>The yellow mealworm (Tenebrio molitor) genome: a resource for the emerging insects as food and feed industry.</title>
        <authorList>
            <person name="Eriksson T."/>
            <person name="Andere A."/>
            <person name="Kelstrup H."/>
            <person name="Emery V."/>
            <person name="Picard C."/>
        </authorList>
    </citation>
    <scope>NUCLEOTIDE SEQUENCE</scope>
    <source>
        <strain evidence="13">Stoneville</strain>
        <tissue evidence="13">Whole head</tissue>
    </source>
</reference>
<keyword evidence="10" id="KW-0175">Coiled coil</keyword>
<sequence>MSDKFAEIFSSKLEPHCVAIAGITSGNIFSKYHFQADVEITGQCTRLTFLVVPSENLDYDVIIGCDLFQNSQLAAVSDRNGTRVVNKQLPGVMRVVEDQLGSIVVPDEFADQIRSLLNNFSDLIATGLALPEQGSYRMCVDFRELNAHTVKDKFPLPRIDDQLDRLGRGKYFTSLDMASGFHQIPIREDSIHKTGFVTPDGHFEYLRMPFGLANAPAVFQRAINSALGDLKHTIALVYMDDILIPSETAEQGLVYLEQVLQALKSAGFSLNVSKCKFLQSRIEYLGREISAQGIKPSQTKVKALVDAPSPSNVKQVRQFMGLAGYFRKFVPSFASRTACINALTKKDVDFNWTDEHEAARQYVVDCLTSKLLLSVFHPELPTELHTDASSLGYGGILIQKHDGQNRVVAYFSKRTSPTEARYHSYELETLAIVNSLKHFRSRLPTLIMRLFIEKVLPCHVDFLSRNPVSVLRVSKHESWLHIEQKGNAEVQQMIADLLEDKLYHKQYVVKDGLLCHQWAVNNETVVRYFVPRQSRLGLLRIFHDEQCHVGVDKTVDSILKHFWFPRLRTFVRNYVKHCLVCAVKKTRSGPLQGPIRLPDKPSNPIHTIHVDCLGPLPVSSEKYKHVLVVVDAFTKYCNLIPLKTVTADETRHSLQGFISCFGTPKVVIMDSGTNFHNLSVCKFFDDHNIQYHFITPDIHRASGQVERYMRTIMNLIRIETTVRSEWPSVLWKIQLVLNTTVQKAINMSPLRALIGVESTTPLSQAVLSDLSHDLHPVRNLEADRNRVRERLQRNASDHEELNRRRRDNVQFPVGSFVLLHRQRKLHASKSNLEFLGPYEVVAITDEGRYELKRVGVRKHKIVKAAKEQLRLWPSEWTVAAEMSDLLDLLDAE</sequence>
<keyword evidence="14" id="KW-1185">Reference proteome</keyword>
<dbReference type="AlphaFoldDB" id="A0A8J6HSD5"/>
<dbReference type="PROSITE" id="PS50994">
    <property type="entry name" value="INTEGRASE"/>
    <property type="match status" value="1"/>
</dbReference>
<dbReference type="InterPro" id="IPR036397">
    <property type="entry name" value="RNaseH_sf"/>
</dbReference>
<evidence type="ECO:0000256" key="3">
    <source>
        <dbReference type="ARBA" id="ARBA00022679"/>
    </source>
</evidence>
<evidence type="ECO:0000313" key="13">
    <source>
        <dbReference type="EMBL" id="KAH0820876.1"/>
    </source>
</evidence>
<dbReference type="InterPro" id="IPR001584">
    <property type="entry name" value="Integrase_cat-core"/>
</dbReference>
<dbReference type="InterPro" id="IPR000477">
    <property type="entry name" value="RT_dom"/>
</dbReference>
<proteinExistence type="predicted"/>
<evidence type="ECO:0000256" key="5">
    <source>
        <dbReference type="ARBA" id="ARBA00022722"/>
    </source>
</evidence>
<evidence type="ECO:0000256" key="8">
    <source>
        <dbReference type="ARBA" id="ARBA00022918"/>
    </source>
</evidence>
<accession>A0A8J6HSD5</accession>
<evidence type="ECO:0000259" key="12">
    <source>
        <dbReference type="PROSITE" id="PS50994"/>
    </source>
</evidence>
<reference evidence="13" key="2">
    <citation type="submission" date="2021-08" db="EMBL/GenBank/DDBJ databases">
        <authorList>
            <person name="Eriksson T."/>
        </authorList>
    </citation>
    <scope>NUCLEOTIDE SEQUENCE</scope>
    <source>
        <strain evidence="13">Stoneville</strain>
        <tissue evidence="13">Whole head</tissue>
    </source>
</reference>
<dbReference type="PANTHER" id="PTHR37984">
    <property type="entry name" value="PROTEIN CBG26694"/>
    <property type="match status" value="1"/>
</dbReference>
<evidence type="ECO:0000259" key="11">
    <source>
        <dbReference type="PROSITE" id="PS50878"/>
    </source>
</evidence>
<dbReference type="GO" id="GO:0042575">
    <property type="term" value="C:DNA polymerase complex"/>
    <property type="evidence" value="ECO:0007669"/>
    <property type="project" value="UniProtKB-ARBA"/>
</dbReference>
<evidence type="ECO:0000313" key="14">
    <source>
        <dbReference type="Proteomes" id="UP000719412"/>
    </source>
</evidence>
<dbReference type="PROSITE" id="PS50878">
    <property type="entry name" value="RT_POL"/>
    <property type="match status" value="1"/>
</dbReference>
<dbReference type="InterPro" id="IPR041588">
    <property type="entry name" value="Integrase_H2C2"/>
</dbReference>
<feature type="coiled-coil region" evidence="10">
    <location>
        <begin position="777"/>
        <end position="808"/>
    </location>
</feature>
<dbReference type="SUPFAM" id="SSF56672">
    <property type="entry name" value="DNA/RNA polymerases"/>
    <property type="match status" value="1"/>
</dbReference>
<evidence type="ECO:0000256" key="7">
    <source>
        <dbReference type="ARBA" id="ARBA00022801"/>
    </source>
</evidence>
<dbReference type="Gene3D" id="3.30.70.270">
    <property type="match status" value="2"/>
</dbReference>
<dbReference type="GO" id="GO:0003676">
    <property type="term" value="F:nucleic acid binding"/>
    <property type="evidence" value="ECO:0007669"/>
    <property type="project" value="InterPro"/>
</dbReference>
<protein>
    <recommendedName>
        <fullName evidence="1">RNA-directed DNA polymerase</fullName>
        <ecNumber evidence="1">2.7.7.49</ecNumber>
    </recommendedName>
</protein>
<keyword evidence="3" id="KW-0808">Transferase</keyword>
<feature type="domain" description="Reverse transcriptase" evidence="11">
    <location>
        <begin position="111"/>
        <end position="289"/>
    </location>
</feature>
<dbReference type="Pfam" id="PF00665">
    <property type="entry name" value="rve"/>
    <property type="match status" value="1"/>
</dbReference>
<feature type="domain" description="Integrase catalytic" evidence="12">
    <location>
        <begin position="600"/>
        <end position="757"/>
    </location>
</feature>
<dbReference type="InterPro" id="IPR043128">
    <property type="entry name" value="Rev_trsase/Diguanyl_cyclase"/>
</dbReference>
<dbReference type="Gene3D" id="3.10.10.10">
    <property type="entry name" value="HIV Type 1 Reverse Transcriptase, subunit A, domain 1"/>
    <property type="match status" value="1"/>
</dbReference>
<keyword evidence="7" id="KW-0378">Hydrolase</keyword>
<evidence type="ECO:0000256" key="1">
    <source>
        <dbReference type="ARBA" id="ARBA00012493"/>
    </source>
</evidence>
<dbReference type="EMBL" id="JABDTM020010453">
    <property type="protein sequence ID" value="KAH0820876.1"/>
    <property type="molecule type" value="Genomic_DNA"/>
</dbReference>
<dbReference type="CDD" id="cd01647">
    <property type="entry name" value="RT_LTR"/>
    <property type="match status" value="1"/>
</dbReference>
<keyword evidence="5" id="KW-0540">Nuclease</keyword>
<dbReference type="Proteomes" id="UP000719412">
    <property type="component" value="Unassembled WGS sequence"/>
</dbReference>
<evidence type="ECO:0000256" key="9">
    <source>
        <dbReference type="ARBA" id="ARBA00023268"/>
    </source>
</evidence>
<dbReference type="Pfam" id="PF17919">
    <property type="entry name" value="RT_RNaseH_2"/>
    <property type="match status" value="1"/>
</dbReference>
<dbReference type="FunFam" id="1.10.340.70:FF:000001">
    <property type="entry name" value="Retrovirus-related Pol polyprotein from transposon gypsy-like Protein"/>
    <property type="match status" value="1"/>
</dbReference>
<dbReference type="InterPro" id="IPR041577">
    <property type="entry name" value="RT_RNaseH_2"/>
</dbReference>
<name>A0A8J6HSD5_TENMO</name>
<dbReference type="Gene3D" id="1.10.340.70">
    <property type="match status" value="1"/>
</dbReference>
<dbReference type="Gene3D" id="3.30.420.10">
    <property type="entry name" value="Ribonuclease H-like superfamily/Ribonuclease H"/>
    <property type="match status" value="1"/>
</dbReference>
<keyword evidence="9" id="KW-0511">Multifunctional enzyme</keyword>
<keyword evidence="6" id="KW-0255">Endonuclease</keyword>
<dbReference type="GO" id="GO:0003964">
    <property type="term" value="F:RNA-directed DNA polymerase activity"/>
    <property type="evidence" value="ECO:0007669"/>
    <property type="project" value="UniProtKB-KW"/>
</dbReference>
<dbReference type="EC" id="2.7.7.49" evidence="1"/>
<dbReference type="FunFam" id="3.30.70.270:FF:000020">
    <property type="entry name" value="Transposon Tf2-6 polyprotein-like Protein"/>
    <property type="match status" value="1"/>
</dbReference>